<keyword evidence="13" id="KW-0812">Transmembrane</keyword>
<name>J2ZE03_9EURY</name>
<evidence type="ECO:0000256" key="10">
    <source>
        <dbReference type="ARBA" id="ARBA00023014"/>
    </source>
</evidence>
<accession>J2ZE03</accession>
<feature type="domain" description="HhH-GPD" evidence="14">
    <location>
        <begin position="221"/>
        <end position="368"/>
    </location>
</feature>
<dbReference type="CDD" id="cd00056">
    <property type="entry name" value="ENDO3c"/>
    <property type="match status" value="1"/>
</dbReference>
<evidence type="ECO:0000313" key="16">
    <source>
        <dbReference type="Proteomes" id="UP000007813"/>
    </source>
</evidence>
<dbReference type="GO" id="GO:0000701">
    <property type="term" value="F:purine-specific mismatch base pair DNA N-glycosylase activity"/>
    <property type="evidence" value="ECO:0007669"/>
    <property type="project" value="UniProtKB-EC"/>
</dbReference>
<dbReference type="GO" id="GO:0034039">
    <property type="term" value="F:8-oxo-7,8-dihydroguanine DNA N-glycosylase activity"/>
    <property type="evidence" value="ECO:0007669"/>
    <property type="project" value="TreeGrafter"/>
</dbReference>
<keyword evidence="7" id="KW-0227">DNA damage</keyword>
<dbReference type="PANTHER" id="PTHR42944:SF1">
    <property type="entry name" value="ADENINE DNA GLYCOSYLASE"/>
    <property type="match status" value="1"/>
</dbReference>
<evidence type="ECO:0000256" key="3">
    <source>
        <dbReference type="ARBA" id="ARBA00008343"/>
    </source>
</evidence>
<evidence type="ECO:0000256" key="1">
    <source>
        <dbReference type="ARBA" id="ARBA00000843"/>
    </source>
</evidence>
<proteinExistence type="inferred from homology"/>
<dbReference type="EMBL" id="ALJD01000006">
    <property type="protein sequence ID" value="EJN58905.1"/>
    <property type="molecule type" value="Genomic_DNA"/>
</dbReference>
<dbReference type="Gene3D" id="1.10.1670.10">
    <property type="entry name" value="Helix-hairpin-Helix base-excision DNA repair enzymes (C-terminal)"/>
    <property type="match status" value="1"/>
</dbReference>
<dbReference type="Pfam" id="PF00633">
    <property type="entry name" value="HHH"/>
    <property type="match status" value="1"/>
</dbReference>
<dbReference type="InterPro" id="IPR044298">
    <property type="entry name" value="MIG/MutY"/>
</dbReference>
<keyword evidence="13" id="KW-1133">Transmembrane helix</keyword>
<evidence type="ECO:0000256" key="4">
    <source>
        <dbReference type="ARBA" id="ARBA00012045"/>
    </source>
</evidence>
<gene>
    <name evidence="15" type="ORF">HSB1_23260</name>
</gene>
<evidence type="ECO:0000256" key="6">
    <source>
        <dbReference type="ARBA" id="ARBA00022723"/>
    </source>
</evidence>
<evidence type="ECO:0000256" key="11">
    <source>
        <dbReference type="ARBA" id="ARBA00023204"/>
    </source>
</evidence>
<protein>
    <recommendedName>
        <fullName evidence="5">Adenine DNA glycosylase</fullName>
        <ecNumber evidence="4">3.2.2.31</ecNumber>
    </recommendedName>
</protein>
<evidence type="ECO:0000256" key="2">
    <source>
        <dbReference type="ARBA" id="ARBA00001966"/>
    </source>
</evidence>
<evidence type="ECO:0000256" key="8">
    <source>
        <dbReference type="ARBA" id="ARBA00022801"/>
    </source>
</evidence>
<keyword evidence="10" id="KW-0411">Iron-sulfur</keyword>
<comment type="caution">
    <text evidence="15">The sequence shown here is derived from an EMBL/GenBank/DDBJ whole genome shotgun (WGS) entry which is preliminary data.</text>
</comment>
<keyword evidence="11" id="KW-0234">DNA repair</keyword>
<dbReference type="InterPro" id="IPR011257">
    <property type="entry name" value="DNA_glycosylase"/>
</dbReference>
<dbReference type="GO" id="GO:0032357">
    <property type="term" value="F:oxidized purine DNA binding"/>
    <property type="evidence" value="ECO:0007669"/>
    <property type="project" value="TreeGrafter"/>
</dbReference>
<evidence type="ECO:0000256" key="5">
    <source>
        <dbReference type="ARBA" id="ARBA00022023"/>
    </source>
</evidence>
<dbReference type="InterPro" id="IPR003265">
    <property type="entry name" value="HhH-GPD_domain"/>
</dbReference>
<dbReference type="Pfam" id="PF00730">
    <property type="entry name" value="HhH-GPD"/>
    <property type="match status" value="1"/>
</dbReference>
<comment type="cofactor">
    <cofactor evidence="2">
        <name>[4Fe-4S] cluster</name>
        <dbReference type="ChEBI" id="CHEBI:49883"/>
    </cofactor>
</comment>
<keyword evidence="6" id="KW-0479">Metal-binding</keyword>
<evidence type="ECO:0000256" key="12">
    <source>
        <dbReference type="ARBA" id="ARBA00023295"/>
    </source>
</evidence>
<dbReference type="EC" id="3.2.2.31" evidence="4"/>
<dbReference type="GO" id="GO:0035485">
    <property type="term" value="F:adenine/guanine mispair binding"/>
    <property type="evidence" value="ECO:0007669"/>
    <property type="project" value="TreeGrafter"/>
</dbReference>
<dbReference type="InterPro" id="IPR000445">
    <property type="entry name" value="HhH_motif"/>
</dbReference>
<dbReference type="AlphaFoldDB" id="J2ZE03"/>
<dbReference type="GO" id="GO:0006284">
    <property type="term" value="P:base-excision repair"/>
    <property type="evidence" value="ECO:0007669"/>
    <property type="project" value="InterPro"/>
</dbReference>
<dbReference type="SMART" id="SM00478">
    <property type="entry name" value="ENDO3c"/>
    <property type="match status" value="1"/>
</dbReference>
<evidence type="ECO:0000259" key="14">
    <source>
        <dbReference type="SMART" id="SM00478"/>
    </source>
</evidence>
<evidence type="ECO:0000256" key="7">
    <source>
        <dbReference type="ARBA" id="ARBA00022763"/>
    </source>
</evidence>
<keyword evidence="8" id="KW-0378">Hydrolase</keyword>
<dbReference type="Proteomes" id="UP000007813">
    <property type="component" value="Unassembled WGS sequence"/>
</dbReference>
<reference evidence="15 16" key="1">
    <citation type="journal article" date="2012" name="J. Bacteriol.">
        <title>Draft Genome Sequence of the Extremely Halophilic Archaeon Halogranum salarium B-1T.</title>
        <authorList>
            <person name="Kim K.K."/>
            <person name="Lee K.C."/>
            <person name="Lee J.S."/>
        </authorList>
    </citation>
    <scope>NUCLEOTIDE SEQUENCE [LARGE SCALE GENOMIC DNA]</scope>
    <source>
        <strain evidence="15 16">B-1</strain>
    </source>
</reference>
<evidence type="ECO:0000256" key="9">
    <source>
        <dbReference type="ARBA" id="ARBA00023004"/>
    </source>
</evidence>
<keyword evidence="9" id="KW-0408">Iron</keyword>
<comment type="catalytic activity">
    <reaction evidence="1">
        <text>Hydrolyzes free adenine bases from 7,8-dihydro-8-oxoguanine:adenine mismatched double-stranded DNA, leaving an apurinic site.</text>
        <dbReference type="EC" id="3.2.2.31"/>
    </reaction>
</comment>
<dbReference type="eggNOG" id="arCOG00462">
    <property type="taxonomic scope" value="Archaea"/>
</dbReference>
<dbReference type="PATRIC" id="fig|1210908.3.peg.2228"/>
<dbReference type="PANTHER" id="PTHR42944">
    <property type="entry name" value="ADENINE DNA GLYCOSYLASE"/>
    <property type="match status" value="1"/>
</dbReference>
<dbReference type="Gene3D" id="1.10.340.30">
    <property type="entry name" value="Hypothetical protein, domain 2"/>
    <property type="match status" value="1"/>
</dbReference>
<dbReference type="InterPro" id="IPR023170">
    <property type="entry name" value="HhH_base_excis_C"/>
</dbReference>
<evidence type="ECO:0000313" key="15">
    <source>
        <dbReference type="EMBL" id="EJN58905.1"/>
    </source>
</evidence>
<dbReference type="GO" id="GO:0046872">
    <property type="term" value="F:metal ion binding"/>
    <property type="evidence" value="ECO:0007669"/>
    <property type="project" value="UniProtKB-KW"/>
</dbReference>
<organism evidence="15 16">
    <name type="scientific">Halogranum salarium B-1</name>
    <dbReference type="NCBI Taxonomy" id="1210908"/>
    <lineage>
        <taxon>Archaea</taxon>
        <taxon>Methanobacteriati</taxon>
        <taxon>Methanobacteriota</taxon>
        <taxon>Stenosarchaea group</taxon>
        <taxon>Halobacteria</taxon>
        <taxon>Halobacteriales</taxon>
        <taxon>Haloferacaceae</taxon>
    </lineage>
</organism>
<feature type="transmembrane region" description="Helical" evidence="13">
    <location>
        <begin position="18"/>
        <end position="36"/>
    </location>
</feature>
<evidence type="ECO:0000256" key="13">
    <source>
        <dbReference type="SAM" id="Phobius"/>
    </source>
</evidence>
<keyword evidence="13" id="KW-0472">Membrane</keyword>
<dbReference type="GO" id="GO:0006298">
    <property type="term" value="P:mismatch repair"/>
    <property type="evidence" value="ECO:0007669"/>
    <property type="project" value="TreeGrafter"/>
</dbReference>
<dbReference type="GO" id="GO:0051536">
    <property type="term" value="F:iron-sulfur cluster binding"/>
    <property type="evidence" value="ECO:0007669"/>
    <property type="project" value="UniProtKB-KW"/>
</dbReference>
<sequence>MAWVAIGELKTSSWWRPGFLHLVATFVVALRILVLARHLLVGHPREELVVGDVVTAAQLEVQVARVDAGAKEHVDGSANQLARVVRLEDGGEGGEFVLRLAVQFDCQFVVYLGVERLDVVVQVVEAHARGETRASDTAFAPMRQETTTPKSLVAHLSTMTDAAPATDDIEAIRDVAPALPDDAEGVERVRRALVEWYEADHRDYPWRRTENAYEILVSEVMSQQTQLDRVVAAWEDFLERWPTAANLADADRSDVVSFWTSHSLGYNNRAKYLHEAARQVEEEYDGSFPESPDELQELMGVGPYTANAVASFAFNAGDAVVDTNVKRVLHRAFDVPDDDSAFEDVAQFLMPEGESRVWNNAVMELGGVACGKTPRCDEAGCPWRAWCHAYETGDFTAPDVPTQPTFEGSRRQMRGRVVRILGEYDELALDTLGPRVRVDYGGEHGREWLRGLVDDLADDGLVDVDEGTDDVVVRLRQ</sequence>
<dbReference type="SUPFAM" id="SSF48150">
    <property type="entry name" value="DNA-glycosylase"/>
    <property type="match status" value="1"/>
</dbReference>
<keyword evidence="12" id="KW-0326">Glycosidase</keyword>
<comment type="similarity">
    <text evidence="3">Belongs to the Nth/MutY family.</text>
</comment>